<dbReference type="EMBL" id="JPRF03000043">
    <property type="protein sequence ID" value="OEV34829.1"/>
    <property type="molecule type" value="Genomic_DNA"/>
</dbReference>
<evidence type="ECO:0000313" key="3">
    <source>
        <dbReference type="EMBL" id="OEV34829.1"/>
    </source>
</evidence>
<protein>
    <submittedName>
        <fullName evidence="3">Uncharacterized protein</fullName>
    </submittedName>
</protein>
<feature type="compositionally biased region" description="Basic and acidic residues" evidence="1">
    <location>
        <begin position="47"/>
        <end position="63"/>
    </location>
</feature>
<dbReference type="Proteomes" id="UP000037395">
    <property type="component" value="Unassembled WGS sequence"/>
</dbReference>
<evidence type="ECO:0000256" key="1">
    <source>
        <dbReference type="SAM" id="MobiDB-lite"/>
    </source>
</evidence>
<reference evidence="4" key="4">
    <citation type="submission" date="2016-08" db="EMBL/GenBank/DDBJ databases">
        <title>Sequencing, assembly and comparative genomics of S. aureofaciens ATCC 10762.</title>
        <authorList>
            <person name="Gradnigo J.S."/>
            <person name="Johnson N."/>
            <person name="Somerville G.A."/>
        </authorList>
    </citation>
    <scope>NUCLEOTIDE SEQUENCE [LARGE SCALE GENOMIC DNA]</scope>
    <source>
        <strain evidence="4">ATCC 10762 / DSM 40127 / CCM 3239 / JCM 4008 / LMG 5968 / NBRC 12843 / NCIMB 8234 / A-377</strain>
    </source>
</reference>
<accession>A0A8H9HWN2</accession>
<dbReference type="KEGG" id="kau:B6264_25540"/>
<evidence type="ECO:0000313" key="2">
    <source>
        <dbReference type="EMBL" id="GGU92803.1"/>
    </source>
</evidence>
<proteinExistence type="predicted"/>
<reference evidence="3" key="3">
    <citation type="submission" date="2016-08" db="EMBL/GenBank/DDBJ databases">
        <title>Sequencing, Assembly and Comparative Genomics of S. aureofaciens ATCC 10762.</title>
        <authorList>
            <person name="Gradnigo J.S."/>
            <person name="Johnson N."/>
            <person name="Somerville G.A."/>
        </authorList>
    </citation>
    <scope>NUCLEOTIDE SEQUENCE [LARGE SCALE GENOMIC DNA]</scope>
    <source>
        <strain evidence="3">ATCC 10762</strain>
    </source>
</reference>
<dbReference type="AlphaFoldDB" id="A0A1E7N2B5"/>
<reference evidence="2" key="5">
    <citation type="submission" date="2020-09" db="EMBL/GenBank/DDBJ databases">
        <authorList>
            <person name="Sun Q."/>
            <person name="Ohkuma M."/>
        </authorList>
    </citation>
    <scope>NUCLEOTIDE SEQUENCE</scope>
    <source>
        <strain evidence="2">JCM 4434</strain>
    </source>
</reference>
<reference evidence="2" key="1">
    <citation type="journal article" date="2014" name="Int. J. Syst. Evol. Microbiol.">
        <title>Complete genome sequence of Corynebacterium casei LMG S-19264T (=DSM 44701T), isolated from a smear-ripened cheese.</title>
        <authorList>
            <consortium name="US DOE Joint Genome Institute (JGI-PGF)"/>
            <person name="Walter F."/>
            <person name="Albersmeier A."/>
            <person name="Kalinowski J."/>
            <person name="Ruckert C."/>
        </authorList>
    </citation>
    <scope>NUCLEOTIDE SEQUENCE</scope>
    <source>
        <strain evidence="2">JCM 4434</strain>
    </source>
</reference>
<sequence length="63" mass="6897">MPATDGTVLHRRCPHPDRAELQHAAPPFVEDATDRWTGETGAQPTVEDAHPADSLDRARAPTR</sequence>
<reference evidence="3 4" key="2">
    <citation type="submission" date="2014-07" db="EMBL/GenBank/DDBJ databases">
        <authorList>
            <person name="Zhang J.E."/>
            <person name="Yang H."/>
            <person name="Guo J."/>
            <person name="Deng Z."/>
            <person name="Luo H."/>
            <person name="Luo M."/>
            <person name="Zhao B."/>
        </authorList>
    </citation>
    <scope>NUCLEOTIDE SEQUENCE [LARGE SCALE GENOMIC DNA]</scope>
    <source>
        <strain evidence="3">ATCC 10762</strain>
        <strain evidence="4">ATCC 10762 / DSM 40127 / CCM 3239 / JCM 4008 / LMG 5968 / NBRC 12843 / NCIMB 8234 / A-377</strain>
    </source>
</reference>
<comment type="caution">
    <text evidence="3">The sequence shown here is derived from an EMBL/GenBank/DDBJ whole genome shotgun (WGS) entry which is preliminary data.</text>
</comment>
<gene>
    <name evidence="2" type="ORF">GCM10010502_52920</name>
    <name evidence="3" type="ORF">HS99_0010185</name>
</gene>
<organism evidence="3 4">
    <name type="scientific">Kitasatospora aureofaciens</name>
    <name type="common">Streptomyces aureofaciens</name>
    <dbReference type="NCBI Taxonomy" id="1894"/>
    <lineage>
        <taxon>Bacteria</taxon>
        <taxon>Bacillati</taxon>
        <taxon>Actinomycetota</taxon>
        <taxon>Actinomycetes</taxon>
        <taxon>Kitasatosporales</taxon>
        <taxon>Streptomycetaceae</taxon>
        <taxon>Kitasatospora</taxon>
    </lineage>
</organism>
<name>A0A1E7N2B5_KITAU</name>
<evidence type="ECO:0000313" key="4">
    <source>
        <dbReference type="Proteomes" id="UP000037395"/>
    </source>
</evidence>
<dbReference type="EMBL" id="BMUB01000014">
    <property type="protein sequence ID" value="GGU92803.1"/>
    <property type="molecule type" value="Genomic_DNA"/>
</dbReference>
<dbReference type="Proteomes" id="UP000610124">
    <property type="component" value="Unassembled WGS sequence"/>
</dbReference>
<keyword evidence="4" id="KW-1185">Reference proteome</keyword>
<accession>A0A1E7N2B5</accession>
<feature type="region of interest" description="Disordered" evidence="1">
    <location>
        <begin position="1"/>
        <end position="63"/>
    </location>
</feature>